<dbReference type="CDD" id="cd19165">
    <property type="entry name" value="HemeO"/>
    <property type="match status" value="1"/>
</dbReference>
<dbReference type="PATRIC" id="fig|458.5.peg.1623"/>
<dbReference type="STRING" id="458.Lrub_1554"/>
<keyword evidence="2" id="KW-1185">Reference proteome</keyword>
<reference evidence="1 2" key="1">
    <citation type="submission" date="2015-11" db="EMBL/GenBank/DDBJ databases">
        <title>Genomic analysis of 38 Legionella species identifies large and diverse effector repertoires.</title>
        <authorList>
            <person name="Burstein D."/>
            <person name="Amaro F."/>
            <person name="Zusman T."/>
            <person name="Lifshitz Z."/>
            <person name="Cohen O."/>
            <person name="Gilbert J.A."/>
            <person name="Pupko T."/>
            <person name="Shuman H.A."/>
            <person name="Segal G."/>
        </authorList>
    </citation>
    <scope>NUCLEOTIDE SEQUENCE [LARGE SCALE GENOMIC DNA]</scope>
    <source>
        <strain evidence="1 2">WA-270A-C2</strain>
    </source>
</reference>
<accession>A0A0W0XPY4</accession>
<dbReference type="InterPro" id="IPR016053">
    <property type="entry name" value="Haem_Oase-like"/>
</dbReference>
<dbReference type="GO" id="GO:0004392">
    <property type="term" value="F:heme oxygenase (decyclizing) activity"/>
    <property type="evidence" value="ECO:0007669"/>
    <property type="project" value="InterPro"/>
</dbReference>
<dbReference type="Gene3D" id="1.20.910.10">
    <property type="entry name" value="Heme oxygenase-like"/>
    <property type="match status" value="1"/>
</dbReference>
<dbReference type="RefSeq" id="WP_058532253.1">
    <property type="nucleotide sequence ID" value="NZ_CAAAIN010000005.1"/>
</dbReference>
<dbReference type="GO" id="GO:0006788">
    <property type="term" value="P:heme oxidation"/>
    <property type="evidence" value="ECO:0007669"/>
    <property type="project" value="InterPro"/>
</dbReference>
<dbReference type="Proteomes" id="UP000054608">
    <property type="component" value="Unassembled WGS sequence"/>
</dbReference>
<evidence type="ECO:0000313" key="1">
    <source>
        <dbReference type="EMBL" id="KTD46632.1"/>
    </source>
</evidence>
<dbReference type="AlphaFoldDB" id="A0A0W0XPY4"/>
<dbReference type="EMBL" id="LNYT01000020">
    <property type="protein sequence ID" value="KTD46632.1"/>
    <property type="molecule type" value="Genomic_DNA"/>
</dbReference>
<evidence type="ECO:0000313" key="2">
    <source>
        <dbReference type="Proteomes" id="UP000054608"/>
    </source>
</evidence>
<name>A0A0W0XPY4_9GAMM</name>
<dbReference type="Pfam" id="PF01126">
    <property type="entry name" value="Heme_oxygenase"/>
    <property type="match status" value="1"/>
</dbReference>
<protein>
    <submittedName>
        <fullName evidence="1">Heme oxygenase</fullName>
    </submittedName>
</protein>
<comment type="caution">
    <text evidence="1">The sequence shown here is derived from an EMBL/GenBank/DDBJ whole genome shotgun (WGS) entry which is preliminary data.</text>
</comment>
<proteinExistence type="predicted"/>
<sequence length="281" mass="31685">MPKFTEALLAATYKNGKPSGALTEVHAKAEHHRFKKDYLFKDKAIPKAVYASRLIQHYLIIQSLEMHLQALSTEKESALSAFFILSYLNELWRTPAIERDLQQLGINPKEIRASEVAPATTKYLEKINNASPQALLTHFLVHVAGFMHGGNIILNKYIKPSNELTDYQISSHQYDFSAAFPRLPEKSRSTLGLYQDMMTHLDTKLVFSSHDYDEVVKEALCVYEAMTGIYDDLCEMHARQPLVSTSSIAKVGVSLIVVAWVLKWLFDLFNPVANSLPAVTP</sequence>
<dbReference type="InterPro" id="IPR002051">
    <property type="entry name" value="Haem_Oase"/>
</dbReference>
<dbReference type="OrthoDB" id="5636717at2"/>
<dbReference type="InterPro" id="IPR016084">
    <property type="entry name" value="Haem_Oase-like_multi-hlx"/>
</dbReference>
<gene>
    <name evidence="1" type="ORF">Lrub_1554</name>
</gene>
<dbReference type="SUPFAM" id="SSF48613">
    <property type="entry name" value="Heme oxygenase-like"/>
    <property type="match status" value="1"/>
</dbReference>
<organism evidence="1 2">
    <name type="scientific">Legionella rubrilucens</name>
    <dbReference type="NCBI Taxonomy" id="458"/>
    <lineage>
        <taxon>Bacteria</taxon>
        <taxon>Pseudomonadati</taxon>
        <taxon>Pseudomonadota</taxon>
        <taxon>Gammaproteobacteria</taxon>
        <taxon>Legionellales</taxon>
        <taxon>Legionellaceae</taxon>
        <taxon>Legionella</taxon>
    </lineage>
</organism>